<dbReference type="Gene3D" id="1.25.40.10">
    <property type="entry name" value="Tetratricopeptide repeat domain"/>
    <property type="match status" value="1"/>
</dbReference>
<dbReference type="SUPFAM" id="SSF48452">
    <property type="entry name" value="TPR-like"/>
    <property type="match status" value="1"/>
</dbReference>
<dbReference type="InterPro" id="IPR011990">
    <property type="entry name" value="TPR-like_helical_dom_sf"/>
</dbReference>
<protein>
    <submittedName>
        <fullName evidence="3">Tetratricopeptide repeat protein</fullName>
    </submittedName>
</protein>
<feature type="domain" description="Tetratrico peptide repeat group 5" evidence="2">
    <location>
        <begin position="37"/>
        <end position="156"/>
    </location>
</feature>
<keyword evidence="4" id="KW-1185">Reference proteome</keyword>
<comment type="caution">
    <text evidence="3">The sequence shown here is derived from an EMBL/GenBank/DDBJ whole genome shotgun (WGS) entry which is preliminary data.</text>
</comment>
<accession>A0ABR8R9W5</accession>
<reference evidence="3 4" key="1">
    <citation type="submission" date="2020-08" db="EMBL/GenBank/DDBJ databases">
        <title>A Genomic Blueprint of the Chicken Gut Microbiome.</title>
        <authorList>
            <person name="Gilroy R."/>
            <person name="Ravi A."/>
            <person name="Getino M."/>
            <person name="Pursley I."/>
            <person name="Horton D.L."/>
            <person name="Alikhan N.-F."/>
            <person name="Baker D."/>
            <person name="Gharbi K."/>
            <person name="Hall N."/>
            <person name="Watson M."/>
            <person name="Adriaenssens E.M."/>
            <person name="Foster-Nyarko E."/>
            <person name="Jarju S."/>
            <person name="Secka A."/>
            <person name="Antonio M."/>
            <person name="Oren A."/>
            <person name="Chaudhuri R."/>
            <person name="La Ragione R.M."/>
            <person name="Hildebrand F."/>
            <person name="Pallen M.J."/>
        </authorList>
    </citation>
    <scope>NUCLEOTIDE SEQUENCE [LARGE SCALE GENOMIC DNA]</scope>
    <source>
        <strain evidence="3 4">Sa2BUA9</strain>
    </source>
</reference>
<evidence type="ECO:0000256" key="1">
    <source>
        <dbReference type="PROSITE-ProRule" id="PRU00339"/>
    </source>
</evidence>
<dbReference type="InterPro" id="IPR041656">
    <property type="entry name" value="TPR_5"/>
</dbReference>
<dbReference type="InterPro" id="IPR019734">
    <property type="entry name" value="TPR_rpt"/>
</dbReference>
<dbReference type="Pfam" id="PF12688">
    <property type="entry name" value="TPR_5"/>
    <property type="match status" value="1"/>
</dbReference>
<keyword evidence="1" id="KW-0802">TPR repeat</keyword>
<name>A0ABR8R9W5_9BACI</name>
<evidence type="ECO:0000313" key="3">
    <source>
        <dbReference type="EMBL" id="MBD7944465.1"/>
    </source>
</evidence>
<dbReference type="EMBL" id="JACSQO010000004">
    <property type="protein sequence ID" value="MBD7944465.1"/>
    <property type="molecule type" value="Genomic_DNA"/>
</dbReference>
<dbReference type="RefSeq" id="WP_151109839.1">
    <property type="nucleotide sequence ID" value="NZ_JACSQO010000004.1"/>
</dbReference>
<feature type="repeat" description="TPR" evidence="1">
    <location>
        <begin position="72"/>
        <end position="105"/>
    </location>
</feature>
<organism evidence="3 4">
    <name type="scientific">Psychrobacillus faecigallinarum</name>
    <dbReference type="NCBI Taxonomy" id="2762235"/>
    <lineage>
        <taxon>Bacteria</taxon>
        <taxon>Bacillati</taxon>
        <taxon>Bacillota</taxon>
        <taxon>Bacilli</taxon>
        <taxon>Bacillales</taxon>
        <taxon>Bacillaceae</taxon>
        <taxon>Psychrobacillus</taxon>
    </lineage>
</organism>
<proteinExistence type="predicted"/>
<evidence type="ECO:0000259" key="2">
    <source>
        <dbReference type="Pfam" id="PF12688"/>
    </source>
</evidence>
<evidence type="ECO:0000313" key="4">
    <source>
        <dbReference type="Proteomes" id="UP000640786"/>
    </source>
</evidence>
<dbReference type="Proteomes" id="UP000640786">
    <property type="component" value="Unassembled WGS sequence"/>
</dbReference>
<gene>
    <name evidence="3" type="ORF">H9650_10090</name>
</gene>
<dbReference type="PROSITE" id="PS50005">
    <property type="entry name" value="TPR"/>
    <property type="match status" value="1"/>
</dbReference>
<sequence length="161" mass="18635">MEKLLEQALKLRKKGLLLDSNTILLQLVKDFPQNAYINYQCAWSFDAQGEELKAVPFYERAISLGLPEKDQEGAFIGLGSTYRTLGEYVKSQKTLQQGLERFPDNRAMQVFLAMTLYNLNDHNKAMELLLKNIKDTSIDENIQSYKKAIEFYSDKLDEIWN</sequence>